<keyword evidence="2" id="KW-1185">Reference proteome</keyword>
<proteinExistence type="predicted"/>
<keyword evidence="1" id="KW-0067">ATP-binding</keyword>
<name>A0ACC7P8R8_9BACL</name>
<dbReference type="Proteomes" id="UP001631969">
    <property type="component" value="Unassembled WGS sequence"/>
</dbReference>
<organism evidence="1 2">
    <name type="scientific">Paenibacillus mesotrionivorans</name>
    <dbReference type="NCBI Taxonomy" id="3160968"/>
    <lineage>
        <taxon>Bacteria</taxon>
        <taxon>Bacillati</taxon>
        <taxon>Bacillota</taxon>
        <taxon>Bacilli</taxon>
        <taxon>Bacillales</taxon>
        <taxon>Paenibacillaceae</taxon>
        <taxon>Paenibacillus</taxon>
    </lineage>
</organism>
<evidence type="ECO:0000313" key="2">
    <source>
        <dbReference type="Proteomes" id="UP001631969"/>
    </source>
</evidence>
<accession>A0ACC7P8R8</accession>
<comment type="caution">
    <text evidence="1">The sequence shown here is derived from an EMBL/GenBank/DDBJ whole genome shotgun (WGS) entry which is preliminary data.</text>
</comment>
<dbReference type="EMBL" id="JBJURJ010000014">
    <property type="protein sequence ID" value="MFM9330747.1"/>
    <property type="molecule type" value="Genomic_DNA"/>
</dbReference>
<evidence type="ECO:0000313" key="1">
    <source>
        <dbReference type="EMBL" id="MFM9330747.1"/>
    </source>
</evidence>
<gene>
    <name evidence="1" type="ORF">ACI1P1_20860</name>
</gene>
<reference evidence="1" key="1">
    <citation type="submission" date="2024-12" db="EMBL/GenBank/DDBJ databases">
        <authorList>
            <person name="Wu N."/>
        </authorList>
    </citation>
    <scope>NUCLEOTIDE SEQUENCE</scope>
    <source>
        <strain evidence="1">P15</strain>
    </source>
</reference>
<keyword evidence="1" id="KW-0547">Nucleotide-binding</keyword>
<protein>
    <submittedName>
        <fullName evidence="1">ABC transporter ATP-binding protein</fullName>
    </submittedName>
</protein>
<sequence>MEEMILRMKDVTKQYPAFTLDRVSLDIPRGYIMGFVGRNGAGKSTTIKCMTDIIRTDSGEMEWFGQAGSKMPLEMKERIGYVSEEPAFYEEMTVEWTGNFVGGFYRKWEEALFRKLLKRFQVDPKKKIKELSRGMKVKLSLALAMAHHPELLILDEPTSGLDPVIRSELLDVFREIIQDERASIFFSSHITSDIEKVADYITVIHNGRIAASGDKLTVLDQWKLVKADNRYLGPRLERLLAGMKRGEFGFSGMTRDIREFEREWKRSFPAADYKVEKLTLDEMLVRMAGEEEEFMEQHG</sequence>